<dbReference type="GO" id="GO:0006260">
    <property type="term" value="P:DNA replication"/>
    <property type="evidence" value="ECO:0007669"/>
    <property type="project" value="InterPro"/>
</dbReference>
<dbReference type="InterPro" id="IPR006054">
    <property type="entry name" value="DnaQ"/>
</dbReference>
<dbReference type="NCBIfam" id="NF005907">
    <property type="entry name" value="PRK07883.1-5"/>
    <property type="match status" value="1"/>
</dbReference>
<keyword evidence="1" id="KW-0378">Hydrolase</keyword>
<dbReference type="InterPro" id="IPR013520">
    <property type="entry name" value="Ribonucl_H"/>
</dbReference>
<dbReference type="Gene3D" id="3.30.420.10">
    <property type="entry name" value="Ribonuclease H-like superfamily/Ribonuclease H"/>
    <property type="match status" value="1"/>
</dbReference>
<dbReference type="SUPFAM" id="SSF82771">
    <property type="entry name" value="GIY-YIG endonuclease"/>
    <property type="match status" value="1"/>
</dbReference>
<dbReference type="GO" id="GO:0004527">
    <property type="term" value="F:exonuclease activity"/>
    <property type="evidence" value="ECO:0007669"/>
    <property type="project" value="UniProtKB-KW"/>
</dbReference>
<dbReference type="InterPro" id="IPR000305">
    <property type="entry name" value="GIY-YIG_endonuc"/>
</dbReference>
<dbReference type="AlphaFoldDB" id="A0A1C6V0R0"/>
<sequence length="579" mass="62241">MQQTLAGLDPTAGPGVDPALPLSATTFVVVDLETTGGAPDGGGITEIGAVKVRGGEQLGMLATLVNPGVPIPPFITVLTGITQAMLVPAPPIEQVLPSFLEFVADAVLVAHNAPYDVGFLKAACARHGYRWPAPRVLDTAALARRVLTRDEVPNRKLGTLSAYFRTTVRPTHRALDDARATVDVLHGLIDRLGGHRVHTVGEAIEFTRAVTPAQRRKRHLADGLPKRPGVYIFRAADDRPLYVGTSGDIATRVRSYFTAAEKRARISEMLTAAERVEAVECAHSLEAEVRELRLIAAHAPPYNRRSKFPERVVWLKLTAGPYPRLSVVRSITDGDDAYLGPFSSRRAAELAAAGFHDALPLRQCTHRLSLRTTTPACVLAELGRCPAPCEHRITPEEYDHRAAQPFRTATASDPRPVVEALLARIEALGADQRYEEAAVVRSRLVAVLRATVRMQRLAGLSRIAELAAARPAAHGGWELALVRHGRLAGAGVSPAGVHPRPTLNLIRATAETVPAGTGPVPAATAEESERILSWLERPETRLVEMTSAWASPVAGAARFRDLLAKAEGAASNQLSTERP</sequence>
<dbReference type="SMART" id="SM00479">
    <property type="entry name" value="EXOIII"/>
    <property type="match status" value="1"/>
</dbReference>
<dbReference type="GO" id="GO:0003887">
    <property type="term" value="F:DNA-directed DNA polymerase activity"/>
    <property type="evidence" value="ECO:0007669"/>
    <property type="project" value="InterPro"/>
</dbReference>
<keyword evidence="1" id="KW-0540">Nuclease</keyword>
<organism evidence="3 4">
    <name type="scientific">Micromonospora yangpuensis</name>
    <dbReference type="NCBI Taxonomy" id="683228"/>
    <lineage>
        <taxon>Bacteria</taxon>
        <taxon>Bacillati</taxon>
        <taxon>Actinomycetota</taxon>
        <taxon>Actinomycetes</taxon>
        <taxon>Micromonosporales</taxon>
        <taxon>Micromonosporaceae</taxon>
        <taxon>Micromonospora</taxon>
    </lineage>
</organism>
<dbReference type="GO" id="GO:0003677">
    <property type="term" value="F:DNA binding"/>
    <property type="evidence" value="ECO:0007669"/>
    <property type="project" value="InterPro"/>
</dbReference>
<dbReference type="Gene3D" id="3.40.1440.10">
    <property type="entry name" value="GIY-YIG endonuclease"/>
    <property type="match status" value="1"/>
</dbReference>
<dbReference type="CDD" id="cd10434">
    <property type="entry name" value="GIY-YIG_UvrC_Cho"/>
    <property type="match status" value="1"/>
</dbReference>
<dbReference type="Pfam" id="PF00929">
    <property type="entry name" value="RNase_T"/>
    <property type="match status" value="1"/>
</dbReference>
<proteinExistence type="predicted"/>
<evidence type="ECO:0000313" key="4">
    <source>
        <dbReference type="Proteomes" id="UP000198937"/>
    </source>
</evidence>
<evidence type="ECO:0000313" key="3">
    <source>
        <dbReference type="EMBL" id="SCL59853.1"/>
    </source>
</evidence>
<evidence type="ECO:0000256" key="1">
    <source>
        <dbReference type="ARBA" id="ARBA00022839"/>
    </source>
</evidence>
<dbReference type="NCBIfam" id="NF005905">
    <property type="entry name" value="PRK07883.1-3"/>
    <property type="match status" value="1"/>
</dbReference>
<dbReference type="InterPro" id="IPR035901">
    <property type="entry name" value="GIY-YIG_endonuc_sf"/>
</dbReference>
<dbReference type="STRING" id="683228.GA0070617_4213"/>
<accession>A0A1C6V0R0</accession>
<dbReference type="Proteomes" id="UP000198937">
    <property type="component" value="Unassembled WGS sequence"/>
</dbReference>
<dbReference type="PANTHER" id="PTHR30562:SF1">
    <property type="entry name" value="UVRABC SYSTEM PROTEIN C"/>
    <property type="match status" value="1"/>
</dbReference>
<gene>
    <name evidence="3" type="ORF">GA0070617_4213</name>
</gene>
<dbReference type="FunFam" id="3.30.420.10:FF:000045">
    <property type="entry name" value="3'-5' exonuclease DinG"/>
    <property type="match status" value="1"/>
</dbReference>
<keyword evidence="1" id="KW-0269">Exonuclease</keyword>
<dbReference type="GO" id="GO:0006289">
    <property type="term" value="P:nucleotide-excision repair"/>
    <property type="evidence" value="ECO:0007669"/>
    <property type="project" value="InterPro"/>
</dbReference>
<protein>
    <submittedName>
        <fullName evidence="3">DNA polymerase-3 subunit epsilon</fullName>
    </submittedName>
</protein>
<reference evidence="3 4" key="1">
    <citation type="submission" date="2016-06" db="EMBL/GenBank/DDBJ databases">
        <authorList>
            <person name="Kjaerup R.B."/>
            <person name="Dalgaard T.S."/>
            <person name="Juul-Madsen H.R."/>
        </authorList>
    </citation>
    <scope>NUCLEOTIDE SEQUENCE [LARGE SCALE GENOMIC DNA]</scope>
    <source>
        <strain evidence="3 4">DSM 45577</strain>
    </source>
</reference>
<dbReference type="CDD" id="cd06127">
    <property type="entry name" value="DEDDh"/>
    <property type="match status" value="1"/>
</dbReference>
<dbReference type="SMART" id="SM00465">
    <property type="entry name" value="GIYc"/>
    <property type="match status" value="1"/>
</dbReference>
<dbReference type="GO" id="GO:0009380">
    <property type="term" value="C:excinuclease repair complex"/>
    <property type="evidence" value="ECO:0007669"/>
    <property type="project" value="TreeGrafter"/>
</dbReference>
<dbReference type="InterPro" id="IPR012337">
    <property type="entry name" value="RNaseH-like_sf"/>
</dbReference>
<dbReference type="NCBIfam" id="TIGR00573">
    <property type="entry name" value="dnaq"/>
    <property type="match status" value="1"/>
</dbReference>
<dbReference type="SUPFAM" id="SSF53098">
    <property type="entry name" value="Ribonuclease H-like"/>
    <property type="match status" value="1"/>
</dbReference>
<dbReference type="PANTHER" id="PTHR30562">
    <property type="entry name" value="UVRC/OXIDOREDUCTASE"/>
    <property type="match status" value="1"/>
</dbReference>
<keyword evidence="4" id="KW-1185">Reference proteome</keyword>
<dbReference type="InterPro" id="IPR047296">
    <property type="entry name" value="GIY-YIG_UvrC_Cho"/>
</dbReference>
<evidence type="ECO:0000259" key="2">
    <source>
        <dbReference type="PROSITE" id="PS50164"/>
    </source>
</evidence>
<feature type="domain" description="GIY-YIG" evidence="2">
    <location>
        <begin position="226"/>
        <end position="304"/>
    </location>
</feature>
<dbReference type="InterPro" id="IPR036397">
    <property type="entry name" value="RNaseH_sf"/>
</dbReference>
<dbReference type="InterPro" id="IPR050066">
    <property type="entry name" value="UvrABC_protein_C"/>
</dbReference>
<dbReference type="NCBIfam" id="NF005904">
    <property type="entry name" value="PRK07883.1-2"/>
    <property type="match status" value="1"/>
</dbReference>
<dbReference type="EMBL" id="FMIA01000002">
    <property type="protein sequence ID" value="SCL59853.1"/>
    <property type="molecule type" value="Genomic_DNA"/>
</dbReference>
<dbReference type="Pfam" id="PF01541">
    <property type="entry name" value="GIY-YIG"/>
    <property type="match status" value="1"/>
</dbReference>
<dbReference type="PROSITE" id="PS50164">
    <property type="entry name" value="GIY_YIG"/>
    <property type="match status" value="1"/>
</dbReference>
<name>A0A1C6V0R0_9ACTN</name>